<keyword evidence="1" id="KW-0472">Membrane</keyword>
<feature type="chain" id="PRO_5047238798" evidence="2">
    <location>
        <begin position="23"/>
        <end position="226"/>
    </location>
</feature>
<name>A0ABN8SK53_9CNID</name>
<sequence>MPLTARLMSILFLVLTVHEISGNNFVIHRRRPDGGQLIFKRSKDSFTIPFSLCNRTYIAGEECERYNATASGEECSCSCPLDRASFAYLNNEWKCQENVMVRDLQDCGNVPVFVSENPRGTLYTLKISNAVLMERLPYEFTSCEVYLNSSWFLGCNGERLQQNQYIRKMKELFTFFRALPILPRTFFLQVSVTILEALMLIFQILFMTIDCSPDVFQKKEKESKEK</sequence>
<keyword evidence="2" id="KW-0732">Signal</keyword>
<evidence type="ECO:0000313" key="3">
    <source>
        <dbReference type="EMBL" id="CAH3190280.1"/>
    </source>
</evidence>
<keyword evidence="1" id="KW-0812">Transmembrane</keyword>
<accession>A0ABN8SK53</accession>
<dbReference type="EMBL" id="CALNXI010002725">
    <property type="protein sequence ID" value="CAH3190280.1"/>
    <property type="molecule type" value="Genomic_DNA"/>
</dbReference>
<evidence type="ECO:0000256" key="1">
    <source>
        <dbReference type="SAM" id="Phobius"/>
    </source>
</evidence>
<protein>
    <submittedName>
        <fullName evidence="3">Uncharacterized protein</fullName>
    </submittedName>
</protein>
<feature type="transmembrane region" description="Helical" evidence="1">
    <location>
        <begin position="186"/>
        <end position="209"/>
    </location>
</feature>
<evidence type="ECO:0000313" key="4">
    <source>
        <dbReference type="Proteomes" id="UP001159427"/>
    </source>
</evidence>
<organism evidence="3 4">
    <name type="scientific">Porites evermanni</name>
    <dbReference type="NCBI Taxonomy" id="104178"/>
    <lineage>
        <taxon>Eukaryota</taxon>
        <taxon>Metazoa</taxon>
        <taxon>Cnidaria</taxon>
        <taxon>Anthozoa</taxon>
        <taxon>Hexacorallia</taxon>
        <taxon>Scleractinia</taxon>
        <taxon>Fungiina</taxon>
        <taxon>Poritidae</taxon>
        <taxon>Porites</taxon>
    </lineage>
</organism>
<feature type="signal peptide" evidence="2">
    <location>
        <begin position="1"/>
        <end position="22"/>
    </location>
</feature>
<reference evidence="3 4" key="1">
    <citation type="submission" date="2022-05" db="EMBL/GenBank/DDBJ databases">
        <authorList>
            <consortium name="Genoscope - CEA"/>
            <person name="William W."/>
        </authorList>
    </citation>
    <scope>NUCLEOTIDE SEQUENCE [LARGE SCALE GENOMIC DNA]</scope>
</reference>
<dbReference type="Proteomes" id="UP001159427">
    <property type="component" value="Unassembled WGS sequence"/>
</dbReference>
<evidence type="ECO:0000256" key="2">
    <source>
        <dbReference type="SAM" id="SignalP"/>
    </source>
</evidence>
<comment type="caution">
    <text evidence="3">The sequence shown here is derived from an EMBL/GenBank/DDBJ whole genome shotgun (WGS) entry which is preliminary data.</text>
</comment>
<proteinExistence type="predicted"/>
<keyword evidence="1" id="KW-1133">Transmembrane helix</keyword>
<gene>
    <name evidence="3" type="ORF">PEVE_00020308</name>
</gene>
<keyword evidence="4" id="KW-1185">Reference proteome</keyword>